<dbReference type="RefSeq" id="WP_169396673.1">
    <property type="nucleotide sequence ID" value="NZ_BAAAJH010000038.1"/>
</dbReference>
<dbReference type="InterPro" id="IPR010694">
    <property type="entry name" value="Uncharacterised_VirK"/>
</dbReference>
<accession>A0ABX1RHM3</accession>
<evidence type="ECO:0000313" key="1">
    <source>
        <dbReference type="EMBL" id="NMH78605.1"/>
    </source>
</evidence>
<comment type="caution">
    <text evidence="1">The sequence shown here is derived from an EMBL/GenBank/DDBJ whole genome shotgun (WGS) entry which is preliminary data.</text>
</comment>
<keyword evidence="2" id="KW-1185">Reference proteome</keyword>
<sequence length="150" mass="15349">MSVITMAGSVVLIQGCASGSAATAPSPDHSEALTTYPQLVTALSHSEDVAIAVSFPKCTAADTGAPGPAVSGGLHINGFQISQDNVAFSDVHQTLDPQSHPVTEYIRYKVTADSAVTVSTTTLAADSHVLRSTSFRCPMNSGASFTGHDG</sequence>
<dbReference type="EMBL" id="JAAXKY010000047">
    <property type="protein sequence ID" value="NMH78605.1"/>
    <property type="molecule type" value="Genomic_DNA"/>
</dbReference>
<organism evidence="1 2">
    <name type="scientific">Pseudonocardia xinjiangensis</name>
    <dbReference type="NCBI Taxonomy" id="75289"/>
    <lineage>
        <taxon>Bacteria</taxon>
        <taxon>Bacillati</taxon>
        <taxon>Actinomycetota</taxon>
        <taxon>Actinomycetes</taxon>
        <taxon>Pseudonocardiales</taxon>
        <taxon>Pseudonocardiaceae</taxon>
        <taxon>Pseudonocardia</taxon>
    </lineage>
</organism>
<proteinExistence type="predicted"/>
<name>A0ABX1RHM3_9PSEU</name>
<evidence type="ECO:0000313" key="2">
    <source>
        <dbReference type="Proteomes" id="UP001296706"/>
    </source>
</evidence>
<gene>
    <name evidence="1" type="ORF">HF577_16125</name>
</gene>
<dbReference type="Pfam" id="PF06903">
    <property type="entry name" value="VirK"/>
    <property type="match status" value="1"/>
</dbReference>
<dbReference type="Proteomes" id="UP001296706">
    <property type="component" value="Unassembled WGS sequence"/>
</dbReference>
<reference evidence="1 2" key="1">
    <citation type="submission" date="2020-04" db="EMBL/GenBank/DDBJ databases">
        <authorList>
            <person name="Klaysubun C."/>
            <person name="Duangmal K."/>
            <person name="Lipun K."/>
        </authorList>
    </citation>
    <scope>NUCLEOTIDE SEQUENCE [LARGE SCALE GENOMIC DNA]</scope>
    <source>
        <strain evidence="1 2">JCM 11839</strain>
    </source>
</reference>
<protein>
    <submittedName>
        <fullName evidence="1">Uncharacterized protein</fullName>
    </submittedName>
</protein>